<dbReference type="OrthoDB" id="5288975at2"/>
<organism evidence="2 3">
    <name type="scientific">Halobacteriovorax marinus (strain ATCC BAA-682 / DSM 15412 / SJ)</name>
    <name type="common">Bacteriovorax marinus</name>
    <dbReference type="NCBI Taxonomy" id="862908"/>
    <lineage>
        <taxon>Bacteria</taxon>
        <taxon>Pseudomonadati</taxon>
        <taxon>Bdellovibrionota</taxon>
        <taxon>Bacteriovoracia</taxon>
        <taxon>Bacteriovoracales</taxon>
        <taxon>Halobacteriovoraceae</taxon>
        <taxon>Halobacteriovorax</taxon>
    </lineage>
</organism>
<evidence type="ECO:0000313" key="3">
    <source>
        <dbReference type="Proteomes" id="UP000008963"/>
    </source>
</evidence>
<dbReference type="AlphaFoldDB" id="E1X2K0"/>
<dbReference type="InterPro" id="IPR036412">
    <property type="entry name" value="HAD-like_sf"/>
</dbReference>
<evidence type="ECO:0000259" key="1">
    <source>
        <dbReference type="Pfam" id="PF09949"/>
    </source>
</evidence>
<protein>
    <recommendedName>
        <fullName evidence="1">Phosphatidate phosphatase APP1 catalytic domain-containing protein</fullName>
    </recommendedName>
</protein>
<reference evidence="3" key="1">
    <citation type="journal article" date="2013" name="ISME J.">
        <title>A small predatory core genome in the divergent marine Bacteriovorax marinus SJ and the terrestrial Bdellovibrio bacteriovorus.</title>
        <authorList>
            <person name="Crossman L.C."/>
            <person name="Chen H."/>
            <person name="Cerdeno-Tarraga A.M."/>
            <person name="Brooks K."/>
            <person name="Quail M.A."/>
            <person name="Pineiro S.A."/>
            <person name="Hobley L."/>
            <person name="Sockett R.E."/>
            <person name="Bentley S.D."/>
            <person name="Parkhill J."/>
            <person name="Williams H.N."/>
            <person name="Stine O.C."/>
        </authorList>
    </citation>
    <scope>NUCLEOTIDE SEQUENCE [LARGE SCALE GENOMIC DNA]</scope>
    <source>
        <strain evidence="3">ATCC BAA-682 / DSM 15412 / SJ</strain>
    </source>
</reference>
<dbReference type="EMBL" id="FQ312005">
    <property type="protein sequence ID" value="CBW26767.1"/>
    <property type="molecule type" value="Genomic_DNA"/>
</dbReference>
<dbReference type="RefSeq" id="WP_014244548.1">
    <property type="nucleotide sequence ID" value="NC_016620.1"/>
</dbReference>
<evidence type="ECO:0000313" key="2">
    <source>
        <dbReference type="EMBL" id="CBW26767.1"/>
    </source>
</evidence>
<keyword evidence="3" id="KW-1185">Reference proteome</keyword>
<dbReference type="InterPro" id="IPR019236">
    <property type="entry name" value="APP1_cat"/>
</dbReference>
<dbReference type="Pfam" id="PF09949">
    <property type="entry name" value="APP1_cat"/>
    <property type="match status" value="1"/>
</dbReference>
<feature type="domain" description="Phosphatidate phosphatase APP1 catalytic" evidence="1">
    <location>
        <begin position="131"/>
        <end position="279"/>
    </location>
</feature>
<sequence>MKRPNLVHFLAIKTDDYISVKASCTMKEWKGPTAVVDLGAFTPKFPIQDFRLLRSSQFRIKLIGLDENQKQVFKKTYDSDHFGNFNFKIPLNEERKKIAVFQAYEIKKNKGLQIHLGSYLPITIQGEKKLIICDFDKTLVDTKYSSTKEVYNSLTKPLSAFPTVTNSLNLFTDYIGKGFHPFILSASPHFYEDSMRDWLYQNKVFTAGIFLKDYRRIFSILEGELTPKDLKIQGLYKLNHLLDILMMTGIPDELVLMGDNFESDPIIYLTLYKVLNKEIEPWKLWSALKKDPAFQFNRKQNSQVLSKFYQLGSMISAKEKKCQVKIYIRKRANEKEISINPVLKLDNKVIELYEGNTALLMPAEAPAQ</sequence>
<dbReference type="HOGENOM" id="CLU_751775_0_0_7"/>
<gene>
    <name evidence="2" type="ordered locus">BMS_1952</name>
</gene>
<dbReference type="KEGG" id="bmx:BMS_1952"/>
<dbReference type="GO" id="GO:0008195">
    <property type="term" value="F:phosphatidate phosphatase activity"/>
    <property type="evidence" value="ECO:0007669"/>
    <property type="project" value="InterPro"/>
</dbReference>
<dbReference type="SUPFAM" id="SSF56784">
    <property type="entry name" value="HAD-like"/>
    <property type="match status" value="1"/>
</dbReference>
<dbReference type="Proteomes" id="UP000008963">
    <property type="component" value="Chromosome"/>
</dbReference>
<name>E1X2K0_HALMS</name>
<accession>E1X2K0</accession>
<dbReference type="PATRIC" id="fig|862908.3.peg.1851"/>
<proteinExistence type="predicted"/>